<dbReference type="SUPFAM" id="SSF46785">
    <property type="entry name" value="Winged helix' DNA-binding domain"/>
    <property type="match status" value="1"/>
</dbReference>
<organism evidence="7">
    <name type="scientific">Hypericum kalmianum</name>
    <dbReference type="NCBI Taxonomy" id="473045"/>
    <lineage>
        <taxon>Eukaryota</taxon>
        <taxon>Viridiplantae</taxon>
        <taxon>Streptophyta</taxon>
        <taxon>Embryophyta</taxon>
        <taxon>Tracheophyta</taxon>
        <taxon>Spermatophyta</taxon>
        <taxon>Magnoliopsida</taxon>
        <taxon>eudicotyledons</taxon>
        <taxon>Gunneridae</taxon>
        <taxon>Pentapetalae</taxon>
        <taxon>rosids</taxon>
        <taxon>fabids</taxon>
        <taxon>Malpighiales</taxon>
        <taxon>Hypericaceae</taxon>
        <taxon>Hypericeae</taxon>
        <taxon>Hypericum</taxon>
    </lineage>
</organism>
<dbReference type="InterPro" id="IPR001077">
    <property type="entry name" value="COMT_C"/>
</dbReference>
<keyword evidence="3" id="KW-0949">S-adenosyl-L-methionine</keyword>
<dbReference type="FunFam" id="1.10.10.10:FF:000213">
    <property type="entry name" value="Coniferyl alcohol 9-O-methyltransferase"/>
    <property type="match status" value="1"/>
</dbReference>
<dbReference type="Pfam" id="PF00891">
    <property type="entry name" value="Methyltransf_2"/>
    <property type="match status" value="1"/>
</dbReference>
<dbReference type="PIRSF" id="PIRSF005739">
    <property type="entry name" value="O-mtase"/>
    <property type="match status" value="1"/>
</dbReference>
<dbReference type="Gene3D" id="3.40.50.150">
    <property type="entry name" value="Vaccinia Virus protein VP39"/>
    <property type="match status" value="1"/>
</dbReference>
<dbReference type="GO" id="GO:0009701">
    <property type="term" value="P:isoflavonoid phytoalexin biosynthetic process"/>
    <property type="evidence" value="ECO:0007669"/>
    <property type="project" value="UniProtKB-ARBA"/>
</dbReference>
<keyword evidence="1 7" id="KW-0489">Methyltransferase</keyword>
<dbReference type="InterPro" id="IPR012967">
    <property type="entry name" value="COMT_dimerisation"/>
</dbReference>
<dbReference type="InterPro" id="IPR036388">
    <property type="entry name" value="WH-like_DNA-bd_sf"/>
</dbReference>
<dbReference type="GO" id="GO:0030746">
    <property type="term" value="F:isoflavone 4'-O-methyltransferase activity"/>
    <property type="evidence" value="ECO:0007669"/>
    <property type="project" value="UniProtKB-ARBA"/>
</dbReference>
<evidence type="ECO:0000259" key="5">
    <source>
        <dbReference type="Pfam" id="PF00891"/>
    </source>
</evidence>
<dbReference type="SUPFAM" id="SSF53335">
    <property type="entry name" value="S-adenosyl-L-methionine-dependent methyltransferases"/>
    <property type="match status" value="1"/>
</dbReference>
<dbReference type="Pfam" id="PF08100">
    <property type="entry name" value="Dimerisation"/>
    <property type="match status" value="1"/>
</dbReference>
<protein>
    <submittedName>
        <fullName evidence="7">N-acetylserotonin methyltransferase</fullName>
    </submittedName>
</protein>
<accession>A0A224XGP2</accession>
<dbReference type="GO" id="GO:0046983">
    <property type="term" value="F:protein dimerization activity"/>
    <property type="evidence" value="ECO:0007669"/>
    <property type="project" value="InterPro"/>
</dbReference>
<reference evidence="7" key="1">
    <citation type="submission" date="2017-07" db="EMBL/GenBank/DDBJ databases">
        <title>RNA-Seq based survey of genes potentially involved in biosynthesis of#profiling secondary metabolites in the genus Hypericum.</title>
        <authorList>
            <person name="Czerankova O."/>
            <person name="Sotak M."/>
            <person name="Nigutova K."/>
            <person name="Baumlein H."/>
            <person name="Altchmied L."/>
            <person name="Cellarova E."/>
        </authorList>
    </citation>
    <scope>NUCLEOTIDE SEQUENCE</scope>
    <source>
        <tissue evidence="7">Leaves</tissue>
    </source>
</reference>
<dbReference type="PROSITE" id="PS51683">
    <property type="entry name" value="SAM_OMT_II"/>
    <property type="match status" value="1"/>
</dbReference>
<dbReference type="GO" id="GO:0008171">
    <property type="term" value="F:O-methyltransferase activity"/>
    <property type="evidence" value="ECO:0007669"/>
    <property type="project" value="InterPro"/>
</dbReference>
<sequence length="358" mass="40282">MTSIPNLATQEMLKAQIHFYSHIMLYIKSMSLKCCIQLGIPDIIHKHGKPISLSELASSLAIQPTKIPCLYRLMQMLVHSGFFVSSEADNCQELTYDLTLSSRILVSDDPNCLSPMVVALLTPEFMSAFDCLADWFRGNENKTPFQHAHNINFWEYLFDDKNQEYKRQFSEGMACDSRMTNLVLGNCKPIFEGLRSVVDVGGGTGSLARAISDAFPDVKCKVLDLPQVVANLTGTENLDFVGGDMFHHVPSADAVILKLILHDWSDEECLKILGNCKKAITGERKGGKVIIIDIVIDEKKDEREATEAKLLFDMLMMGLLSGKERSEKEWEKLFMDASFSHYKITHLFGLKSLIELYP</sequence>
<dbReference type="AlphaFoldDB" id="A0A224XGP2"/>
<dbReference type="InterPro" id="IPR029063">
    <property type="entry name" value="SAM-dependent_MTases_sf"/>
</dbReference>
<dbReference type="GO" id="GO:0032259">
    <property type="term" value="P:methylation"/>
    <property type="evidence" value="ECO:0007669"/>
    <property type="project" value="UniProtKB-KW"/>
</dbReference>
<evidence type="ECO:0000313" key="7">
    <source>
        <dbReference type="EMBL" id="JAW07303.1"/>
    </source>
</evidence>
<dbReference type="EMBL" id="GFSK01000022">
    <property type="protein sequence ID" value="JAW07303.1"/>
    <property type="molecule type" value="Transcribed_RNA"/>
</dbReference>
<feature type="domain" description="O-methyltransferase C-terminal" evidence="5">
    <location>
        <begin position="130"/>
        <end position="340"/>
    </location>
</feature>
<dbReference type="InterPro" id="IPR016461">
    <property type="entry name" value="COMT-like"/>
</dbReference>
<dbReference type="InterPro" id="IPR036390">
    <property type="entry name" value="WH_DNA-bd_sf"/>
</dbReference>
<proteinExistence type="predicted"/>
<feature type="domain" description="O-methyltransferase dimerisation" evidence="6">
    <location>
        <begin position="22"/>
        <end position="107"/>
    </location>
</feature>
<dbReference type="CDD" id="cd02440">
    <property type="entry name" value="AdoMet_MTases"/>
    <property type="match status" value="1"/>
</dbReference>
<evidence type="ECO:0000256" key="2">
    <source>
        <dbReference type="ARBA" id="ARBA00022679"/>
    </source>
</evidence>
<evidence type="ECO:0000256" key="3">
    <source>
        <dbReference type="ARBA" id="ARBA00022691"/>
    </source>
</evidence>
<evidence type="ECO:0000259" key="6">
    <source>
        <dbReference type="Pfam" id="PF08100"/>
    </source>
</evidence>
<evidence type="ECO:0000256" key="1">
    <source>
        <dbReference type="ARBA" id="ARBA00022603"/>
    </source>
</evidence>
<keyword evidence="2 7" id="KW-0808">Transferase</keyword>
<evidence type="ECO:0000256" key="4">
    <source>
        <dbReference type="PIRSR" id="PIRSR005739-1"/>
    </source>
</evidence>
<feature type="active site" description="Proton acceptor" evidence="4">
    <location>
        <position position="262"/>
    </location>
</feature>
<dbReference type="PANTHER" id="PTHR11746">
    <property type="entry name" value="O-METHYLTRANSFERASE"/>
    <property type="match status" value="1"/>
</dbReference>
<dbReference type="FunFam" id="3.40.50.150:FF:000206">
    <property type="entry name" value="O-methyltransferase ZRP4"/>
    <property type="match status" value="1"/>
</dbReference>
<name>A0A224XGP2_9ROSI</name>
<dbReference type="Gene3D" id="1.10.10.10">
    <property type="entry name" value="Winged helix-like DNA-binding domain superfamily/Winged helix DNA-binding domain"/>
    <property type="match status" value="1"/>
</dbReference>